<reference evidence="3 4" key="1">
    <citation type="submission" date="2022-03" db="EMBL/GenBank/DDBJ databases">
        <authorList>
            <person name="Jo J.-H."/>
            <person name="Im W.-T."/>
        </authorList>
    </citation>
    <scope>NUCLEOTIDE SEQUENCE [LARGE SCALE GENOMIC DNA]</scope>
    <source>
        <strain evidence="3 4">MA9</strain>
    </source>
</reference>
<dbReference type="Proteomes" id="UP001316087">
    <property type="component" value="Unassembled WGS sequence"/>
</dbReference>
<feature type="domain" description="Enoyl reductase (ER)" evidence="2">
    <location>
        <begin position="10"/>
        <end position="321"/>
    </location>
</feature>
<dbReference type="CDD" id="cd08253">
    <property type="entry name" value="zeta_crystallin"/>
    <property type="match status" value="1"/>
</dbReference>
<dbReference type="InterPro" id="IPR036291">
    <property type="entry name" value="NAD(P)-bd_dom_sf"/>
</dbReference>
<protein>
    <submittedName>
        <fullName evidence="3">NADPH:quinone reductase</fullName>
    </submittedName>
</protein>
<keyword evidence="1" id="KW-0521">NADP</keyword>
<dbReference type="Gene3D" id="3.40.50.720">
    <property type="entry name" value="NAD(P)-binding Rossmann-like Domain"/>
    <property type="match status" value="1"/>
</dbReference>
<name>A0ABS9UAT1_9BACL</name>
<dbReference type="Pfam" id="PF00107">
    <property type="entry name" value="ADH_zinc_N"/>
    <property type="match status" value="1"/>
</dbReference>
<evidence type="ECO:0000256" key="1">
    <source>
        <dbReference type="ARBA" id="ARBA00022857"/>
    </source>
</evidence>
<dbReference type="InterPro" id="IPR051603">
    <property type="entry name" value="Zinc-ADH_QOR/CCCR"/>
</dbReference>
<sequence length="324" mass="33969">MKAIEMKNFGTSENLQLAELPLPAISATDVIVKLHAAGVNPSDVYTSTGTYAIKPQLPYTPGLDGAGIVEAVGEAVTNVQVGDRVFVASLPGATTGTFAEAVVCDANYVMQLPEHISFLQGAALGIPALTAFRAVVQKADVQANQTVLIHGASGAVGLQAVQMAKSFGATVIGTASRGEGKALVKDAGADYAFDHITEGNLEQILEVTEGAGPDVIIEFLANVNLAIDLQMVAKYGKIVIVGNRGDIEINPRLIMQKECDITGMVLFNATGDQHRELMTSVAAMLEENKLTPFVGHSYPLAQAGEAFEAVMAGRHNGKVVLQIL</sequence>
<gene>
    <name evidence="3" type="ORF">LZ480_06050</name>
</gene>
<proteinExistence type="predicted"/>
<evidence type="ECO:0000313" key="3">
    <source>
        <dbReference type="EMBL" id="MCH7321452.1"/>
    </source>
</evidence>
<dbReference type="RefSeq" id="WP_241368480.1">
    <property type="nucleotide sequence ID" value="NZ_JAKZFC010000001.1"/>
</dbReference>
<dbReference type="PANTHER" id="PTHR44154:SF1">
    <property type="entry name" value="QUINONE OXIDOREDUCTASE"/>
    <property type="match status" value="1"/>
</dbReference>
<organism evidence="3 4">
    <name type="scientific">Solibacillus palustris</name>
    <dbReference type="NCBI Taxonomy" id="2908203"/>
    <lineage>
        <taxon>Bacteria</taxon>
        <taxon>Bacillati</taxon>
        <taxon>Bacillota</taxon>
        <taxon>Bacilli</taxon>
        <taxon>Bacillales</taxon>
        <taxon>Caryophanaceae</taxon>
        <taxon>Solibacillus</taxon>
    </lineage>
</organism>
<dbReference type="InterPro" id="IPR011032">
    <property type="entry name" value="GroES-like_sf"/>
</dbReference>
<dbReference type="Gene3D" id="3.90.180.10">
    <property type="entry name" value="Medium-chain alcohol dehydrogenases, catalytic domain"/>
    <property type="match status" value="1"/>
</dbReference>
<dbReference type="SUPFAM" id="SSF51735">
    <property type="entry name" value="NAD(P)-binding Rossmann-fold domains"/>
    <property type="match status" value="1"/>
</dbReference>
<comment type="caution">
    <text evidence="3">The sequence shown here is derived from an EMBL/GenBank/DDBJ whole genome shotgun (WGS) entry which is preliminary data.</text>
</comment>
<dbReference type="InterPro" id="IPR013149">
    <property type="entry name" value="ADH-like_C"/>
</dbReference>
<accession>A0ABS9UAT1</accession>
<dbReference type="EMBL" id="JAKZFC010000001">
    <property type="protein sequence ID" value="MCH7321452.1"/>
    <property type="molecule type" value="Genomic_DNA"/>
</dbReference>
<dbReference type="PANTHER" id="PTHR44154">
    <property type="entry name" value="QUINONE OXIDOREDUCTASE"/>
    <property type="match status" value="1"/>
</dbReference>
<dbReference type="SMART" id="SM00829">
    <property type="entry name" value="PKS_ER"/>
    <property type="match status" value="1"/>
</dbReference>
<dbReference type="SUPFAM" id="SSF50129">
    <property type="entry name" value="GroES-like"/>
    <property type="match status" value="1"/>
</dbReference>
<keyword evidence="4" id="KW-1185">Reference proteome</keyword>
<evidence type="ECO:0000259" key="2">
    <source>
        <dbReference type="SMART" id="SM00829"/>
    </source>
</evidence>
<dbReference type="Pfam" id="PF08240">
    <property type="entry name" value="ADH_N"/>
    <property type="match status" value="1"/>
</dbReference>
<dbReference type="InterPro" id="IPR020843">
    <property type="entry name" value="ER"/>
</dbReference>
<dbReference type="InterPro" id="IPR013154">
    <property type="entry name" value="ADH-like_N"/>
</dbReference>
<evidence type="ECO:0000313" key="4">
    <source>
        <dbReference type="Proteomes" id="UP001316087"/>
    </source>
</evidence>